<gene>
    <name evidence="2" type="ORF">ADK37_31160</name>
</gene>
<dbReference type="Proteomes" id="UP000037251">
    <property type="component" value="Unassembled WGS sequence"/>
</dbReference>
<feature type="region of interest" description="Disordered" evidence="1">
    <location>
        <begin position="1"/>
        <end position="32"/>
    </location>
</feature>
<proteinExistence type="predicted"/>
<keyword evidence="3" id="KW-1185">Reference proteome</keyword>
<sequence length="67" mass="7320">MVGVPRQTRSMSDSANARQSSRLPGNGRPIATTRRLLASITTCRFVEYRQFLADAVTAEPAPTRTPS</sequence>
<evidence type="ECO:0008006" key="4">
    <source>
        <dbReference type="Google" id="ProtNLM"/>
    </source>
</evidence>
<dbReference type="AlphaFoldDB" id="A0A0L8KZL6"/>
<feature type="compositionally biased region" description="Polar residues" evidence="1">
    <location>
        <begin position="7"/>
        <end position="23"/>
    </location>
</feature>
<evidence type="ECO:0000256" key="1">
    <source>
        <dbReference type="SAM" id="MobiDB-lite"/>
    </source>
</evidence>
<evidence type="ECO:0000313" key="2">
    <source>
        <dbReference type="EMBL" id="KOG31418.1"/>
    </source>
</evidence>
<accession>A0A0L8KZL6</accession>
<evidence type="ECO:0000313" key="3">
    <source>
        <dbReference type="Proteomes" id="UP000037251"/>
    </source>
</evidence>
<dbReference type="EMBL" id="LGUS01000197">
    <property type="protein sequence ID" value="KOG31418.1"/>
    <property type="molecule type" value="Genomic_DNA"/>
</dbReference>
<comment type="caution">
    <text evidence="2">The sequence shown here is derived from an EMBL/GenBank/DDBJ whole genome shotgun (WGS) entry which is preliminary data.</text>
</comment>
<name>A0A0L8KZL6_9ACTN</name>
<protein>
    <recommendedName>
        <fullName evidence="4">Transposase</fullName>
    </recommendedName>
</protein>
<organism evidence="2 3">
    <name type="scientific">Streptomyces resistomycificus</name>
    <dbReference type="NCBI Taxonomy" id="67356"/>
    <lineage>
        <taxon>Bacteria</taxon>
        <taxon>Bacillati</taxon>
        <taxon>Actinomycetota</taxon>
        <taxon>Actinomycetes</taxon>
        <taxon>Kitasatosporales</taxon>
        <taxon>Streptomycetaceae</taxon>
        <taxon>Streptomyces</taxon>
        <taxon>Streptomyces aurantiacus group</taxon>
    </lineage>
</organism>
<reference evidence="3" key="1">
    <citation type="submission" date="2015-07" db="EMBL/GenBank/DDBJ databases">
        <authorList>
            <person name="Ju K.-S."/>
            <person name="Doroghazi J.R."/>
            <person name="Metcalf W.W."/>
        </authorList>
    </citation>
    <scope>NUCLEOTIDE SEQUENCE [LARGE SCALE GENOMIC DNA]</scope>
    <source>
        <strain evidence="3">NRRL 2290</strain>
    </source>
</reference>